<evidence type="ECO:0000256" key="1">
    <source>
        <dbReference type="SAM" id="SignalP"/>
    </source>
</evidence>
<evidence type="ECO:0000313" key="3">
    <source>
        <dbReference type="Proteomes" id="UP000027337"/>
    </source>
</evidence>
<reference evidence="2 3" key="1">
    <citation type="journal article" date="2014" name="Genome Announc.">
        <title>Draft Genome Sequences of Two Isolates of the Roseobacter Group, Sulfitobacter sp. Strains 3SOLIMAR09 and 1FIGIMAR09, from Harbors of Mallorca Island (Mediterranean Sea).</title>
        <authorList>
            <person name="Mas-Llado M."/>
            <person name="Pina-Villalonga J.M."/>
            <person name="Brunet-Galmes I."/>
            <person name="Nogales B."/>
            <person name="Bosch R."/>
        </authorList>
    </citation>
    <scope>NUCLEOTIDE SEQUENCE [LARGE SCALE GENOMIC DNA]</scope>
    <source>
        <strain evidence="2 3">1FIGIMAR09</strain>
    </source>
</reference>
<sequence length="186" mass="19907">MRYAIVLMMLASPLAAQDTATRAEGLQAWDQIFAITSHPRCTNCHVAEDRPMWEGLGYGAGAVHGMYVRADESRIGAETMPCRTCHVTSDAANIVPHAPPHIDDAWRLPPAELAWLGKSSAEVCVQLRDPETNDGSDIADLIDHVQTSAFVSWGFTPGAGRSAPDGTVADLARELAIWGGAGTPCR</sequence>
<accession>A0A061SRK3</accession>
<proteinExistence type="predicted"/>
<keyword evidence="3" id="KW-1185">Reference proteome</keyword>
<dbReference type="AlphaFoldDB" id="A0A061SRK3"/>
<organism evidence="2 3">
    <name type="scientific">Sulfitobacter mediterraneus</name>
    <dbReference type="NCBI Taxonomy" id="83219"/>
    <lineage>
        <taxon>Bacteria</taxon>
        <taxon>Pseudomonadati</taxon>
        <taxon>Pseudomonadota</taxon>
        <taxon>Alphaproteobacteria</taxon>
        <taxon>Rhodobacterales</taxon>
        <taxon>Roseobacteraceae</taxon>
        <taxon>Sulfitobacter</taxon>
    </lineage>
</organism>
<feature type="chain" id="PRO_5001606718" evidence="1">
    <location>
        <begin position="17"/>
        <end position="186"/>
    </location>
</feature>
<feature type="signal peptide" evidence="1">
    <location>
        <begin position="1"/>
        <end position="16"/>
    </location>
</feature>
<protein>
    <submittedName>
        <fullName evidence="2">Uncharacterized protein</fullName>
    </submittedName>
</protein>
<name>A0A061SRK3_9RHOB</name>
<gene>
    <name evidence="2" type="ORF">PM02_02385</name>
</gene>
<dbReference type="RefSeq" id="WP_037904841.1">
    <property type="nucleotide sequence ID" value="NZ_JEMU01000002.1"/>
</dbReference>
<keyword evidence="1" id="KW-0732">Signal</keyword>
<dbReference type="STRING" id="83219.PM02_02385"/>
<comment type="caution">
    <text evidence="2">The sequence shown here is derived from an EMBL/GenBank/DDBJ whole genome shotgun (WGS) entry which is preliminary data.</text>
</comment>
<dbReference type="Proteomes" id="UP000027337">
    <property type="component" value="Unassembled WGS sequence"/>
</dbReference>
<dbReference type="eggNOG" id="ENOG50309KP">
    <property type="taxonomic scope" value="Bacteria"/>
</dbReference>
<evidence type="ECO:0000313" key="2">
    <source>
        <dbReference type="EMBL" id="KAJ04321.1"/>
    </source>
</evidence>
<dbReference type="EMBL" id="JEMU01000002">
    <property type="protein sequence ID" value="KAJ04321.1"/>
    <property type="molecule type" value="Genomic_DNA"/>
</dbReference>